<dbReference type="Proteomes" id="UP000183987">
    <property type="component" value="Unassembled WGS sequence"/>
</dbReference>
<dbReference type="Gene3D" id="3.90.1750.20">
    <property type="entry name" value="Putative Large Serine Recombinase, Chain B, Domain 2"/>
    <property type="match status" value="1"/>
</dbReference>
<dbReference type="InterPro" id="IPR038109">
    <property type="entry name" value="DNA_bind_recomb_sf"/>
</dbReference>
<dbReference type="EMBL" id="FQUE01000027">
    <property type="protein sequence ID" value="SHF95950.1"/>
    <property type="molecule type" value="Genomic_DNA"/>
</dbReference>
<accession>A0A1M5FWK1</accession>
<keyword evidence="2" id="KW-1185">Reference proteome</keyword>
<organism evidence="1 2">
    <name type="scientific">Loktanella atrilutea</name>
    <dbReference type="NCBI Taxonomy" id="366533"/>
    <lineage>
        <taxon>Bacteria</taxon>
        <taxon>Pseudomonadati</taxon>
        <taxon>Pseudomonadota</taxon>
        <taxon>Alphaproteobacteria</taxon>
        <taxon>Rhodobacterales</taxon>
        <taxon>Roseobacteraceae</taxon>
        <taxon>Loktanella</taxon>
    </lineage>
</organism>
<evidence type="ECO:0000313" key="2">
    <source>
        <dbReference type="Proteomes" id="UP000183987"/>
    </source>
</evidence>
<dbReference type="AlphaFoldDB" id="A0A1M5FWK1"/>
<reference evidence="2" key="1">
    <citation type="submission" date="2016-11" db="EMBL/GenBank/DDBJ databases">
        <authorList>
            <person name="Varghese N."/>
            <person name="Submissions S."/>
        </authorList>
    </citation>
    <scope>NUCLEOTIDE SEQUENCE [LARGE SCALE GENOMIC DNA]</scope>
    <source>
        <strain evidence="2">DSM 29326</strain>
    </source>
</reference>
<evidence type="ECO:0000313" key="1">
    <source>
        <dbReference type="EMBL" id="SHF95950.1"/>
    </source>
</evidence>
<evidence type="ECO:0008006" key="3">
    <source>
        <dbReference type="Google" id="ProtNLM"/>
    </source>
</evidence>
<protein>
    <recommendedName>
        <fullName evidence="3">Recombinase zinc beta ribbon domain-containing protein</fullName>
    </recommendedName>
</protein>
<dbReference type="STRING" id="366533.SAMN05444339_12711"/>
<sequence>MPRSARGRRDPETGLRISKPADVTKIIDAAAPALQIIGDDLWNAVQDRLEKTYARYAGKTAPLNDSHRAQYLLSRLLTCACCGGCYTLVAQDCYGCYNRKTKGLSICANTKTITRH</sequence>
<proteinExistence type="predicted"/>
<name>A0A1M5FWK1_LOKAT</name>
<gene>
    <name evidence="1" type="ORF">SAMN05444339_12711</name>
</gene>